<keyword evidence="1" id="KW-0812">Transmembrane</keyword>
<sequence>MSLCKSYMSLHASYSSYIIKRYFDKIKGTPNRFLIRVLVNVDITIDFIYYCIYRYEDRLISSWPRVLITYSLILFLILLLLFNIMFIVPLLYRHWSTLCL</sequence>
<feature type="transmembrane region" description="Helical" evidence="1">
    <location>
        <begin position="67"/>
        <end position="92"/>
    </location>
</feature>
<feature type="transmembrane region" description="Helical" evidence="1">
    <location>
        <begin position="33"/>
        <end position="55"/>
    </location>
</feature>
<evidence type="ECO:0000256" key="1">
    <source>
        <dbReference type="SAM" id="Phobius"/>
    </source>
</evidence>
<keyword evidence="1" id="KW-1133">Transmembrane helix</keyword>
<protein>
    <submittedName>
        <fullName evidence="2">Uncharacterized protein</fullName>
    </submittedName>
</protein>
<organism evidence="2">
    <name type="scientific">Cacopsylla melanoneura</name>
    <dbReference type="NCBI Taxonomy" id="428564"/>
    <lineage>
        <taxon>Eukaryota</taxon>
        <taxon>Metazoa</taxon>
        <taxon>Ecdysozoa</taxon>
        <taxon>Arthropoda</taxon>
        <taxon>Hexapoda</taxon>
        <taxon>Insecta</taxon>
        <taxon>Pterygota</taxon>
        <taxon>Neoptera</taxon>
        <taxon>Paraneoptera</taxon>
        <taxon>Hemiptera</taxon>
        <taxon>Sternorrhyncha</taxon>
        <taxon>Psylloidea</taxon>
        <taxon>Psyllidae</taxon>
        <taxon>Psyllinae</taxon>
        <taxon>Cacopsylla</taxon>
    </lineage>
</organism>
<name>A0A8D8Z6T6_9HEMI</name>
<dbReference type="AlphaFoldDB" id="A0A8D8Z6T6"/>
<accession>A0A8D8Z6T6</accession>
<dbReference type="EMBL" id="HBUF01426729">
    <property type="protein sequence ID" value="CAG6741490.1"/>
    <property type="molecule type" value="Transcribed_RNA"/>
</dbReference>
<reference evidence="2" key="1">
    <citation type="submission" date="2021-05" db="EMBL/GenBank/DDBJ databases">
        <authorList>
            <person name="Alioto T."/>
            <person name="Alioto T."/>
            <person name="Gomez Garrido J."/>
        </authorList>
    </citation>
    <scope>NUCLEOTIDE SEQUENCE</scope>
</reference>
<evidence type="ECO:0000313" key="2">
    <source>
        <dbReference type="EMBL" id="CAG6741489.1"/>
    </source>
</evidence>
<proteinExistence type="predicted"/>
<keyword evidence="1" id="KW-0472">Membrane</keyword>
<dbReference type="EMBL" id="HBUF01426728">
    <property type="protein sequence ID" value="CAG6741489.1"/>
    <property type="molecule type" value="Transcribed_RNA"/>
</dbReference>